<sequence length="91" mass="10357">MTLEEKNEAKAILVIKNYLNRNLSDEYIKKNYALAIDQLIENANKLNSTKSVGIKSKSEGNQSITFDSDIKAWTITDDVKALLPARYVKMY</sequence>
<name>A0A9X4B382_9CLOT</name>
<dbReference type="AlphaFoldDB" id="A0A9X4B382"/>
<dbReference type="RefSeq" id="WP_272470818.1">
    <property type="nucleotide sequence ID" value="NZ_JAMRYU010000036.1"/>
</dbReference>
<comment type="caution">
    <text evidence="1">The sequence shown here is derived from an EMBL/GenBank/DDBJ whole genome shotgun (WGS) entry which is preliminary data.</text>
</comment>
<reference evidence="1" key="1">
    <citation type="submission" date="2022-05" db="EMBL/GenBank/DDBJ databases">
        <title>Draft genome sequence of Clostridium tertium strain CP3 isolated from Peru.</title>
        <authorList>
            <person name="Hurtado R."/>
            <person name="Lima L."/>
            <person name="Sousa T."/>
            <person name="Jaiswal A.K."/>
            <person name="Tiwari S."/>
            <person name="Maturrano L."/>
            <person name="Brenig B."/>
            <person name="Azevedo V."/>
        </authorList>
    </citation>
    <scope>NUCLEOTIDE SEQUENCE</scope>
    <source>
        <strain evidence="1">CP3</strain>
    </source>
</reference>
<dbReference type="Gene3D" id="1.10.246.150">
    <property type="match status" value="1"/>
</dbReference>
<dbReference type="Proteomes" id="UP001141183">
    <property type="component" value="Unassembled WGS sequence"/>
</dbReference>
<keyword evidence="2" id="KW-1185">Reference proteome</keyword>
<evidence type="ECO:0000313" key="1">
    <source>
        <dbReference type="EMBL" id="MDC4242512.1"/>
    </source>
</evidence>
<gene>
    <name evidence="1" type="ORF">NE398_20480</name>
</gene>
<evidence type="ECO:0000313" key="2">
    <source>
        <dbReference type="Proteomes" id="UP001141183"/>
    </source>
</evidence>
<accession>A0A9X4B382</accession>
<dbReference type="EMBL" id="JAMRYU010000036">
    <property type="protein sequence ID" value="MDC4242512.1"/>
    <property type="molecule type" value="Genomic_DNA"/>
</dbReference>
<evidence type="ECO:0008006" key="3">
    <source>
        <dbReference type="Google" id="ProtNLM"/>
    </source>
</evidence>
<protein>
    <recommendedName>
        <fullName evidence="3">Phage gp6-like head-tail connector protein</fullName>
    </recommendedName>
</protein>
<dbReference type="InterPro" id="IPR053746">
    <property type="entry name" value="Viral_HT_Connector_Assembly"/>
</dbReference>
<proteinExistence type="predicted"/>
<organism evidence="1 2">
    <name type="scientific">Clostridium tertium</name>
    <dbReference type="NCBI Taxonomy" id="1559"/>
    <lineage>
        <taxon>Bacteria</taxon>
        <taxon>Bacillati</taxon>
        <taxon>Bacillota</taxon>
        <taxon>Clostridia</taxon>
        <taxon>Eubacteriales</taxon>
        <taxon>Clostridiaceae</taxon>
        <taxon>Clostridium</taxon>
    </lineage>
</organism>